<dbReference type="EMBL" id="OV696701">
    <property type="protein sequence ID" value="CAH1247971.1"/>
    <property type="molecule type" value="Genomic_DNA"/>
</dbReference>
<dbReference type="OrthoDB" id="10286717at2759"/>
<sequence length="142" mass="15747">MADFSGKWRPVEGQQNEESFIKFFAAMGSPNPTMAQKLFKTAENYEIIDKGDTVIFRIPDSQSDVGTKDILFKVGQENEVVGPIGVPVKKFVTKEGNKLTFHETAPNGEKNVTVRELQGDRMMFSKTHEGSGVTASAVFTRQ</sequence>
<dbReference type="InterPro" id="IPR012674">
    <property type="entry name" value="Calycin"/>
</dbReference>
<keyword evidence="2" id="KW-1185">Reference proteome</keyword>
<organism evidence="1 2">
    <name type="scientific">Branchiostoma lanceolatum</name>
    <name type="common">Common lancelet</name>
    <name type="synonym">Amphioxus lanceolatum</name>
    <dbReference type="NCBI Taxonomy" id="7740"/>
    <lineage>
        <taxon>Eukaryota</taxon>
        <taxon>Metazoa</taxon>
        <taxon>Chordata</taxon>
        <taxon>Cephalochordata</taxon>
        <taxon>Leptocardii</taxon>
        <taxon>Amphioxiformes</taxon>
        <taxon>Branchiostomatidae</taxon>
        <taxon>Branchiostoma</taxon>
    </lineage>
</organism>
<protein>
    <submittedName>
        <fullName evidence="1">Hypp8069 protein</fullName>
    </submittedName>
</protein>
<dbReference type="CDD" id="cd00742">
    <property type="entry name" value="FABP"/>
    <property type="match status" value="1"/>
</dbReference>
<dbReference type="Proteomes" id="UP000838412">
    <property type="component" value="Chromosome 16"/>
</dbReference>
<dbReference type="AlphaFoldDB" id="A0A8K0EDR8"/>
<accession>A0A8K0EDR8</accession>
<dbReference type="SUPFAM" id="SSF50814">
    <property type="entry name" value="Lipocalins"/>
    <property type="match status" value="1"/>
</dbReference>
<name>A0A8K0EDR8_BRALA</name>
<dbReference type="Gene3D" id="2.40.128.20">
    <property type="match status" value="1"/>
</dbReference>
<proteinExistence type="predicted"/>
<gene>
    <name evidence="1" type="primary">Hypp8069</name>
    <name evidence="1" type="ORF">BLAG_LOCUS9482</name>
</gene>
<evidence type="ECO:0000313" key="2">
    <source>
        <dbReference type="Proteomes" id="UP000838412"/>
    </source>
</evidence>
<reference evidence="1" key="1">
    <citation type="submission" date="2022-01" db="EMBL/GenBank/DDBJ databases">
        <authorList>
            <person name="Braso-Vives M."/>
        </authorList>
    </citation>
    <scope>NUCLEOTIDE SEQUENCE</scope>
</reference>
<evidence type="ECO:0000313" key="1">
    <source>
        <dbReference type="EMBL" id="CAH1247971.1"/>
    </source>
</evidence>